<dbReference type="Gene3D" id="3.40.33.10">
    <property type="entry name" value="CAP"/>
    <property type="match status" value="1"/>
</dbReference>
<dbReference type="PANTHER" id="PTHR31157:SF1">
    <property type="entry name" value="SCP DOMAIN-CONTAINING PROTEIN"/>
    <property type="match status" value="1"/>
</dbReference>
<dbReference type="InterPro" id="IPR035940">
    <property type="entry name" value="CAP_sf"/>
</dbReference>
<proteinExistence type="predicted"/>
<reference evidence="3 4" key="1">
    <citation type="journal article" date="2015" name="Stand. Genomic Sci.">
        <title>Genomic Encyclopedia of Bacterial and Archaeal Type Strains, Phase III: the genomes of soil and plant-associated and newly described type strains.</title>
        <authorList>
            <person name="Whitman W.B."/>
            <person name="Woyke T."/>
            <person name="Klenk H.P."/>
            <person name="Zhou Y."/>
            <person name="Lilburn T.G."/>
            <person name="Beck B.J."/>
            <person name="De Vos P."/>
            <person name="Vandamme P."/>
            <person name="Eisen J.A."/>
            <person name="Garrity G."/>
            <person name="Hugenholtz P."/>
            <person name="Kyrpides N.C."/>
        </authorList>
    </citation>
    <scope>NUCLEOTIDE SEQUENCE [LARGE SCALE GENOMIC DNA]</scope>
    <source>
        <strain evidence="3 4">CGMCC 1.10822</strain>
    </source>
</reference>
<dbReference type="Proteomes" id="UP000318431">
    <property type="component" value="Unassembled WGS sequence"/>
</dbReference>
<protein>
    <submittedName>
        <fullName evidence="3">Cysteine-rich secretory protein family protein</fullName>
    </submittedName>
</protein>
<dbReference type="InterPro" id="IPR014044">
    <property type="entry name" value="CAP_dom"/>
</dbReference>
<dbReference type="PANTHER" id="PTHR31157">
    <property type="entry name" value="SCP DOMAIN-CONTAINING PROTEIN"/>
    <property type="match status" value="1"/>
</dbReference>
<feature type="domain" description="SCP" evidence="2">
    <location>
        <begin position="157"/>
        <end position="281"/>
    </location>
</feature>
<keyword evidence="4" id="KW-1185">Reference proteome</keyword>
<dbReference type="EMBL" id="VLLB01000004">
    <property type="protein sequence ID" value="TWI65386.1"/>
    <property type="molecule type" value="Genomic_DNA"/>
</dbReference>
<dbReference type="RefSeq" id="WP_158643142.1">
    <property type="nucleotide sequence ID" value="NZ_VLLB01000004.1"/>
</dbReference>
<evidence type="ECO:0000259" key="2">
    <source>
        <dbReference type="Pfam" id="PF00188"/>
    </source>
</evidence>
<dbReference type="SUPFAM" id="SSF55797">
    <property type="entry name" value="PR-1-like"/>
    <property type="match status" value="1"/>
</dbReference>
<evidence type="ECO:0000256" key="1">
    <source>
        <dbReference type="SAM" id="SignalP"/>
    </source>
</evidence>
<keyword evidence="1" id="KW-0732">Signal</keyword>
<evidence type="ECO:0000313" key="4">
    <source>
        <dbReference type="Proteomes" id="UP000318431"/>
    </source>
</evidence>
<evidence type="ECO:0000313" key="3">
    <source>
        <dbReference type="EMBL" id="TWI65386.1"/>
    </source>
</evidence>
<comment type="caution">
    <text evidence="3">The sequence shown here is derived from an EMBL/GenBank/DDBJ whole genome shotgun (WGS) entry which is preliminary data.</text>
</comment>
<dbReference type="Pfam" id="PF00188">
    <property type="entry name" value="CAP"/>
    <property type="match status" value="1"/>
</dbReference>
<name>A0A562RAH2_9BURK</name>
<dbReference type="OrthoDB" id="68195at2"/>
<dbReference type="AlphaFoldDB" id="A0A562RAH2"/>
<organism evidence="3 4">
    <name type="scientific">Pseudoduganella lurida</name>
    <dbReference type="NCBI Taxonomy" id="1036180"/>
    <lineage>
        <taxon>Bacteria</taxon>
        <taxon>Pseudomonadati</taxon>
        <taxon>Pseudomonadota</taxon>
        <taxon>Betaproteobacteria</taxon>
        <taxon>Burkholderiales</taxon>
        <taxon>Oxalobacteraceae</taxon>
        <taxon>Telluria group</taxon>
        <taxon>Pseudoduganella</taxon>
    </lineage>
</organism>
<accession>A0A562RAH2</accession>
<gene>
    <name evidence="3" type="ORF">IP91_02794</name>
</gene>
<feature type="signal peptide" evidence="1">
    <location>
        <begin position="1"/>
        <end position="26"/>
    </location>
</feature>
<dbReference type="CDD" id="cd05379">
    <property type="entry name" value="CAP_bacterial"/>
    <property type="match status" value="1"/>
</dbReference>
<sequence>MRSHLRNVLPLAAVFVATCAAPAAHASQSPRELVSLINAYRAAPGTCAGRPAAPVAPLDAAPALSGIRIGAGMFLEPALEQAGYPADHAEAMSITNVSDASDAMRTLREHYCTQLLSTDVSAIGAVRSAAGWDIVLARPHPERRLPAPGDVADEVLAAVNAARAQPRNCGSRHFAAAPPLRLSRQLDAAAVNHSTDMAELRYFSHQAKDGSVVGDRAIQAGYRWRAIGENIASGQESARAAVDGWLDSPGHCENIMNAAFTEMGIGYAVNPERGRVYWTQVLASAR</sequence>
<feature type="chain" id="PRO_5021900023" evidence="1">
    <location>
        <begin position="27"/>
        <end position="286"/>
    </location>
</feature>